<evidence type="ECO:0000256" key="1">
    <source>
        <dbReference type="ARBA" id="ARBA00022691"/>
    </source>
</evidence>
<dbReference type="AlphaFoldDB" id="A0A2S5ZUP3"/>
<dbReference type="SFLD" id="SFLDG01067">
    <property type="entry name" value="SPASM/twitch_domain_containing"/>
    <property type="match status" value="1"/>
</dbReference>
<proteinExistence type="predicted"/>
<dbReference type="GO" id="GO:0051536">
    <property type="term" value="F:iron-sulfur cluster binding"/>
    <property type="evidence" value="ECO:0007669"/>
    <property type="project" value="UniProtKB-KW"/>
</dbReference>
<dbReference type="SUPFAM" id="SSF102114">
    <property type="entry name" value="Radical SAM enzymes"/>
    <property type="match status" value="1"/>
</dbReference>
<protein>
    <recommendedName>
        <fullName evidence="5">Radical SAM core domain-containing protein</fullName>
    </recommendedName>
</protein>
<evidence type="ECO:0000256" key="3">
    <source>
        <dbReference type="ARBA" id="ARBA00023004"/>
    </source>
</evidence>
<dbReference type="GO" id="GO:0046872">
    <property type="term" value="F:metal ion binding"/>
    <property type="evidence" value="ECO:0007669"/>
    <property type="project" value="UniProtKB-KW"/>
</dbReference>
<accession>A0A2S5ZUP3</accession>
<sequence>MRAPVGTPLIQFRRAETFIKIRNLQGGNMFNETRPCAPEDVGRVVRLVVDAVNECNLRCLYCHPGEVWRQQQLPLPAVWSAMEAAEAAGVLEVVLTGGEITLHHSLPGILAATHLLRRTASTLITNATQLFSPIIDGLAASNLTRICTSVDGATNDVHGSARGKNLPKVLEGLHALKQTGKPITVITVVHQGNWRQVVELSAFLAVNGLASQHHLCAPSYSGQARTHYPRLALREHEFHAVQESVNRHHRELAAAGLYLTFNSMWPATGVRPLATNPARTITLQQLSEQVKDTLCNIRPNGEFRLQAATWGREMVGNAVLGSVHARPTAELLAHAETLLHEGTPRQLPREVEAQHKFQLGATASRDTTEQLIGRTDGPAAEADLIPIRSIDQHWLLDNPADTTDIAVQISARPDNYRVLRHPSGIILAFDRSRSFVTLLTPGEWAEIVGATQVIS</sequence>
<dbReference type="CDD" id="cd01335">
    <property type="entry name" value="Radical_SAM"/>
    <property type="match status" value="1"/>
</dbReference>
<dbReference type="InterPro" id="IPR058240">
    <property type="entry name" value="rSAM_sf"/>
</dbReference>
<keyword evidence="1" id="KW-0949">S-adenosyl-L-methionine</keyword>
<dbReference type="InterPro" id="IPR013785">
    <property type="entry name" value="Aldolase_TIM"/>
</dbReference>
<organism evidence="6 7">
    <name type="scientific">Nocardia nova</name>
    <dbReference type="NCBI Taxonomy" id="37330"/>
    <lineage>
        <taxon>Bacteria</taxon>
        <taxon>Bacillati</taxon>
        <taxon>Actinomycetota</taxon>
        <taxon>Actinomycetes</taxon>
        <taxon>Mycobacteriales</taxon>
        <taxon>Nocardiaceae</taxon>
        <taxon>Nocardia</taxon>
    </lineage>
</organism>
<evidence type="ECO:0000313" key="7">
    <source>
        <dbReference type="Proteomes" id="UP000238356"/>
    </source>
</evidence>
<dbReference type="EMBL" id="PSZD01000061">
    <property type="protein sequence ID" value="PPJ18256.1"/>
    <property type="molecule type" value="Genomic_DNA"/>
</dbReference>
<keyword evidence="4" id="KW-0411">Iron-sulfur</keyword>
<reference evidence="6 7" key="1">
    <citation type="submission" date="2018-02" db="EMBL/GenBank/DDBJ databases">
        <title>8 Nocardia nova and 1 Nocardia cyriacigeorgica strain used for evolution to TMP-SMX.</title>
        <authorList>
            <person name="Mehta H."/>
            <person name="Weng J."/>
            <person name="Shamoo Y."/>
        </authorList>
    </citation>
    <scope>NUCLEOTIDE SEQUENCE [LARGE SCALE GENOMIC DNA]</scope>
    <source>
        <strain evidence="6 7">BAA2227</strain>
    </source>
</reference>
<evidence type="ECO:0000313" key="6">
    <source>
        <dbReference type="EMBL" id="PPJ18256.1"/>
    </source>
</evidence>
<evidence type="ECO:0000256" key="4">
    <source>
        <dbReference type="ARBA" id="ARBA00023014"/>
    </source>
</evidence>
<evidence type="ECO:0000259" key="5">
    <source>
        <dbReference type="PROSITE" id="PS51918"/>
    </source>
</evidence>
<dbReference type="Proteomes" id="UP000238356">
    <property type="component" value="Unassembled WGS sequence"/>
</dbReference>
<gene>
    <name evidence="6" type="ORF">C5F51_36355</name>
</gene>
<dbReference type="Pfam" id="PF04055">
    <property type="entry name" value="Radical_SAM"/>
    <property type="match status" value="1"/>
</dbReference>
<dbReference type="InterPro" id="IPR007197">
    <property type="entry name" value="rSAM"/>
</dbReference>
<dbReference type="PANTHER" id="PTHR11228:SF7">
    <property type="entry name" value="PQQA PEPTIDE CYCLASE"/>
    <property type="match status" value="1"/>
</dbReference>
<dbReference type="GO" id="GO:0003824">
    <property type="term" value="F:catalytic activity"/>
    <property type="evidence" value="ECO:0007669"/>
    <property type="project" value="InterPro"/>
</dbReference>
<keyword evidence="3" id="KW-0408">Iron</keyword>
<dbReference type="Gene3D" id="3.20.20.70">
    <property type="entry name" value="Aldolase class I"/>
    <property type="match status" value="1"/>
</dbReference>
<comment type="caution">
    <text evidence="6">The sequence shown here is derived from an EMBL/GenBank/DDBJ whole genome shotgun (WGS) entry which is preliminary data.</text>
</comment>
<dbReference type="PROSITE" id="PS51918">
    <property type="entry name" value="RADICAL_SAM"/>
    <property type="match status" value="1"/>
</dbReference>
<dbReference type="PANTHER" id="PTHR11228">
    <property type="entry name" value="RADICAL SAM DOMAIN PROTEIN"/>
    <property type="match status" value="1"/>
</dbReference>
<dbReference type="InterPro" id="IPR050377">
    <property type="entry name" value="Radical_SAM_PqqE_MftC-like"/>
</dbReference>
<dbReference type="SFLD" id="SFLDS00029">
    <property type="entry name" value="Radical_SAM"/>
    <property type="match status" value="1"/>
</dbReference>
<name>A0A2S5ZUP3_9NOCA</name>
<keyword evidence="7" id="KW-1185">Reference proteome</keyword>
<evidence type="ECO:0000256" key="2">
    <source>
        <dbReference type="ARBA" id="ARBA00022723"/>
    </source>
</evidence>
<keyword evidence="2" id="KW-0479">Metal-binding</keyword>
<feature type="domain" description="Radical SAM core" evidence="5">
    <location>
        <begin position="40"/>
        <end position="248"/>
    </location>
</feature>